<dbReference type="InterPro" id="IPR008928">
    <property type="entry name" value="6-hairpin_glycosidase_sf"/>
</dbReference>
<organism evidence="10 12">
    <name type="scientific">Pseudomonas grimontii</name>
    <dbReference type="NCBI Taxonomy" id="129847"/>
    <lineage>
        <taxon>Bacteria</taxon>
        <taxon>Pseudomonadati</taxon>
        <taxon>Pseudomonadota</taxon>
        <taxon>Gammaproteobacteria</taxon>
        <taxon>Pseudomonadales</taxon>
        <taxon>Pseudomonadaceae</taxon>
        <taxon>Pseudomonas</taxon>
    </lineage>
</organism>
<dbReference type="RefSeq" id="WP_090401056.1">
    <property type="nucleotide sequence ID" value="NZ_FNKM01000002.1"/>
</dbReference>
<sequence>MMRPVGWVALGIALFAGAAQAQTCDAQWPLWQNYAKRFVQDDGRVLNSSLNPSESNSEGQSYAMFFALVGNDRARFDKLWTWTKTNMAGNDISRTLPGWLWGKTQSGEWGLIDANSASDADLWVAYALLEAARVWNVPQYRADAQLVLANVEKTLIVRVPGLGKMLLPGPVGYSYPDGLWRFNPSYQVLAQLRRFHKERPKGGWNEVAESNAKMLADPKSNPHGIAANWVGYRATGANTGVFVVDPYSDDLGSYDAIRTYLWAGMTAKGDPLAAPMLKALGGFSRATAASPNGLPPEKIHVLTGEAEKNNGYSPLGFSASALVFFNARGEPALAQLQKNKLDDVLGKAMVASAADGDQPVYYDYMLSLFSQGFTDQKYRFEQDGTVKLFWEGACAVTR</sequence>
<feature type="chain" id="PRO_5044371230" description="cellulase" evidence="8">
    <location>
        <begin position="22"/>
        <end position="398"/>
    </location>
</feature>
<dbReference type="NCBIfam" id="NF008305">
    <property type="entry name" value="PRK11097.1"/>
    <property type="match status" value="1"/>
</dbReference>
<dbReference type="Proteomes" id="UP000317267">
    <property type="component" value="Unassembled WGS sequence"/>
</dbReference>
<dbReference type="InterPro" id="IPR002037">
    <property type="entry name" value="Glyco_hydro_8"/>
</dbReference>
<evidence type="ECO:0000256" key="8">
    <source>
        <dbReference type="SAM" id="SignalP"/>
    </source>
</evidence>
<name>A0A1H1CTH6_9PSED</name>
<evidence type="ECO:0000313" key="11">
    <source>
        <dbReference type="Proteomes" id="UP000198740"/>
    </source>
</evidence>
<dbReference type="PRINTS" id="PR00735">
    <property type="entry name" value="GLHYDRLASE8"/>
</dbReference>
<comment type="caution">
    <text evidence="10">The sequence shown here is derived from an EMBL/GenBank/DDBJ whole genome shotgun (WGS) entry which is preliminary data.</text>
</comment>
<dbReference type="EC" id="3.2.1.4" evidence="3"/>
<reference evidence="9 11" key="1">
    <citation type="submission" date="2016-10" db="EMBL/GenBank/DDBJ databases">
        <authorList>
            <person name="Varghese N."/>
            <person name="Submissions S."/>
        </authorList>
    </citation>
    <scope>NUCLEOTIDE SEQUENCE [LARGE SCALE GENOMIC DNA]</scope>
    <source>
        <strain evidence="9 11">BS2976</strain>
    </source>
</reference>
<evidence type="ECO:0000313" key="10">
    <source>
        <dbReference type="EMBL" id="TWR68979.1"/>
    </source>
</evidence>
<evidence type="ECO:0000256" key="5">
    <source>
        <dbReference type="ARBA" id="ARBA00023001"/>
    </source>
</evidence>
<evidence type="ECO:0000256" key="2">
    <source>
        <dbReference type="ARBA" id="ARBA00009209"/>
    </source>
</evidence>
<dbReference type="InterPro" id="IPR012341">
    <property type="entry name" value="6hp_glycosidase-like_sf"/>
</dbReference>
<feature type="signal peptide" evidence="8">
    <location>
        <begin position="1"/>
        <end position="21"/>
    </location>
</feature>
<evidence type="ECO:0000313" key="12">
    <source>
        <dbReference type="Proteomes" id="UP000317267"/>
    </source>
</evidence>
<dbReference type="Proteomes" id="UP000198740">
    <property type="component" value="Unassembled WGS sequence"/>
</dbReference>
<dbReference type="AlphaFoldDB" id="A0A1H1CTH6"/>
<keyword evidence="7" id="KW-0624">Polysaccharide degradation</keyword>
<evidence type="ECO:0000256" key="3">
    <source>
        <dbReference type="ARBA" id="ARBA00012601"/>
    </source>
</evidence>
<dbReference type="SUPFAM" id="SSF48208">
    <property type="entry name" value="Six-hairpin glycosidases"/>
    <property type="match status" value="1"/>
</dbReference>
<reference evidence="10 12" key="2">
    <citation type="submission" date="2019-06" db="EMBL/GenBank/DDBJ databases">
        <title>Pseudomonas bimorpha sp. nov. isolated from bovine raw milk and skim milk concentrate.</title>
        <authorList>
            <person name="Hofmann K."/>
            <person name="Huptas C."/>
            <person name="Doll E."/>
            <person name="Scherer S."/>
            <person name="Wenning M."/>
        </authorList>
    </citation>
    <scope>NUCLEOTIDE SEQUENCE [LARGE SCALE GENOMIC DNA]</scope>
    <source>
        <strain evidence="10 12">DSM 17515</strain>
    </source>
</reference>
<protein>
    <recommendedName>
        <fullName evidence="3">cellulase</fullName>
        <ecNumber evidence="3">3.2.1.4</ecNumber>
    </recommendedName>
</protein>
<keyword evidence="11" id="KW-1185">Reference proteome</keyword>
<dbReference type="GO" id="GO:0030245">
    <property type="term" value="P:cellulose catabolic process"/>
    <property type="evidence" value="ECO:0007669"/>
    <property type="project" value="UniProtKB-KW"/>
</dbReference>
<keyword evidence="5" id="KW-0136">Cellulose degradation</keyword>
<accession>A0A1H1CTH6</accession>
<gene>
    <name evidence="10" type="primary">bcsZ</name>
    <name evidence="10" type="ORF">FIV39_04740</name>
    <name evidence="9" type="ORF">SAMN04490186_1456</name>
</gene>
<dbReference type="GO" id="GO:0008810">
    <property type="term" value="F:cellulase activity"/>
    <property type="evidence" value="ECO:0007669"/>
    <property type="project" value="UniProtKB-EC"/>
</dbReference>
<keyword evidence="7" id="KW-0119">Carbohydrate metabolism</keyword>
<dbReference type="Pfam" id="PF01270">
    <property type="entry name" value="Glyco_hydro_8"/>
    <property type="match status" value="1"/>
</dbReference>
<evidence type="ECO:0000256" key="6">
    <source>
        <dbReference type="ARBA" id="ARBA00023295"/>
    </source>
</evidence>
<dbReference type="EMBL" id="FNKM01000002">
    <property type="protein sequence ID" value="SDQ67339.1"/>
    <property type="molecule type" value="Genomic_DNA"/>
</dbReference>
<evidence type="ECO:0000256" key="7">
    <source>
        <dbReference type="ARBA" id="ARBA00023326"/>
    </source>
</evidence>
<keyword evidence="8" id="KW-0732">Signal</keyword>
<comment type="catalytic activity">
    <reaction evidence="1">
        <text>Endohydrolysis of (1-&gt;4)-beta-D-glucosidic linkages in cellulose, lichenin and cereal beta-D-glucans.</text>
        <dbReference type="EC" id="3.2.1.4"/>
    </reaction>
</comment>
<comment type="similarity">
    <text evidence="2">Belongs to the glycosyl hydrolase 8 (cellulase D) family.</text>
</comment>
<dbReference type="EMBL" id="VFES01000002">
    <property type="protein sequence ID" value="TWR68979.1"/>
    <property type="molecule type" value="Genomic_DNA"/>
</dbReference>
<keyword evidence="4 10" id="KW-0378">Hydrolase</keyword>
<keyword evidence="6 10" id="KW-0326">Glycosidase</keyword>
<dbReference type="OrthoDB" id="9766708at2"/>
<proteinExistence type="inferred from homology"/>
<evidence type="ECO:0000256" key="4">
    <source>
        <dbReference type="ARBA" id="ARBA00022801"/>
    </source>
</evidence>
<evidence type="ECO:0000256" key="1">
    <source>
        <dbReference type="ARBA" id="ARBA00000966"/>
    </source>
</evidence>
<evidence type="ECO:0000313" key="9">
    <source>
        <dbReference type="EMBL" id="SDQ67339.1"/>
    </source>
</evidence>
<dbReference type="Gene3D" id="1.50.10.10">
    <property type="match status" value="1"/>
</dbReference>